<organism evidence="1 2">
    <name type="scientific">Cichorium intybus</name>
    <name type="common">Chicory</name>
    <dbReference type="NCBI Taxonomy" id="13427"/>
    <lineage>
        <taxon>Eukaryota</taxon>
        <taxon>Viridiplantae</taxon>
        <taxon>Streptophyta</taxon>
        <taxon>Embryophyta</taxon>
        <taxon>Tracheophyta</taxon>
        <taxon>Spermatophyta</taxon>
        <taxon>Magnoliopsida</taxon>
        <taxon>eudicotyledons</taxon>
        <taxon>Gunneridae</taxon>
        <taxon>Pentapetalae</taxon>
        <taxon>asterids</taxon>
        <taxon>campanulids</taxon>
        <taxon>Asterales</taxon>
        <taxon>Asteraceae</taxon>
        <taxon>Cichorioideae</taxon>
        <taxon>Cichorieae</taxon>
        <taxon>Cichoriinae</taxon>
        <taxon>Cichorium</taxon>
    </lineage>
</organism>
<name>A0ACB9F0W2_CICIN</name>
<sequence>MNQNFYLSKSSFYHSKLHPPKNMDFPQPKKHPQKANKKRLTNEQVKLLETSFNFNNKLDSTRKSQLAQELGVPARQIAIWYQNKRARWRNQSLETEHKALQHRLERVSSDKNRLEREVERLKGELEKAKEFSVSSKTMNYVSLPSFSSSCDDVGSSSLLGGDHGDFYVCFDDHQFDHKSNGHDFFARSMA</sequence>
<accession>A0ACB9F0W2</accession>
<evidence type="ECO:0000313" key="1">
    <source>
        <dbReference type="EMBL" id="KAI3764963.1"/>
    </source>
</evidence>
<keyword evidence="2" id="KW-1185">Reference proteome</keyword>
<dbReference type="Proteomes" id="UP001055811">
    <property type="component" value="Linkage Group LG03"/>
</dbReference>
<reference evidence="1 2" key="2">
    <citation type="journal article" date="2022" name="Mol. Ecol. Resour.">
        <title>The genomes of chicory, endive, great burdock and yacon provide insights into Asteraceae paleo-polyploidization history and plant inulin production.</title>
        <authorList>
            <person name="Fan W."/>
            <person name="Wang S."/>
            <person name="Wang H."/>
            <person name="Wang A."/>
            <person name="Jiang F."/>
            <person name="Liu H."/>
            <person name="Zhao H."/>
            <person name="Xu D."/>
            <person name="Zhang Y."/>
        </authorList>
    </citation>
    <scope>NUCLEOTIDE SEQUENCE [LARGE SCALE GENOMIC DNA]</scope>
    <source>
        <strain evidence="2">cv. Punajuju</strain>
        <tissue evidence="1">Leaves</tissue>
    </source>
</reference>
<proteinExistence type="predicted"/>
<evidence type="ECO:0000313" key="2">
    <source>
        <dbReference type="Proteomes" id="UP001055811"/>
    </source>
</evidence>
<dbReference type="EMBL" id="CM042011">
    <property type="protein sequence ID" value="KAI3764963.1"/>
    <property type="molecule type" value="Genomic_DNA"/>
</dbReference>
<comment type="caution">
    <text evidence="1">The sequence shown here is derived from an EMBL/GenBank/DDBJ whole genome shotgun (WGS) entry which is preliminary data.</text>
</comment>
<protein>
    <submittedName>
        <fullName evidence="1">Uncharacterized protein</fullName>
    </submittedName>
</protein>
<reference evidence="2" key="1">
    <citation type="journal article" date="2022" name="Mol. Ecol. Resour.">
        <title>The genomes of chicory, endive, great burdock and yacon provide insights into Asteraceae palaeo-polyploidization history and plant inulin production.</title>
        <authorList>
            <person name="Fan W."/>
            <person name="Wang S."/>
            <person name="Wang H."/>
            <person name="Wang A."/>
            <person name="Jiang F."/>
            <person name="Liu H."/>
            <person name="Zhao H."/>
            <person name="Xu D."/>
            <person name="Zhang Y."/>
        </authorList>
    </citation>
    <scope>NUCLEOTIDE SEQUENCE [LARGE SCALE GENOMIC DNA]</scope>
    <source>
        <strain evidence="2">cv. Punajuju</strain>
    </source>
</reference>
<gene>
    <name evidence="1" type="ORF">L2E82_14981</name>
</gene>